<dbReference type="EMBL" id="OA883377">
    <property type="protein sequence ID" value="CAD7278734.1"/>
    <property type="molecule type" value="Genomic_DNA"/>
</dbReference>
<dbReference type="AlphaFoldDB" id="A0A7R9BQD8"/>
<dbReference type="EMBL" id="CAJPEX010001340">
    <property type="protein sequence ID" value="CAG0918886.1"/>
    <property type="molecule type" value="Genomic_DNA"/>
</dbReference>
<organism evidence="2">
    <name type="scientific">Notodromas monacha</name>
    <dbReference type="NCBI Taxonomy" id="399045"/>
    <lineage>
        <taxon>Eukaryota</taxon>
        <taxon>Metazoa</taxon>
        <taxon>Ecdysozoa</taxon>
        <taxon>Arthropoda</taxon>
        <taxon>Crustacea</taxon>
        <taxon>Oligostraca</taxon>
        <taxon>Ostracoda</taxon>
        <taxon>Podocopa</taxon>
        <taxon>Podocopida</taxon>
        <taxon>Cypridocopina</taxon>
        <taxon>Cypridoidea</taxon>
        <taxon>Cyprididae</taxon>
        <taxon>Notodromas</taxon>
    </lineage>
</organism>
<keyword evidence="1" id="KW-0812">Transmembrane</keyword>
<accession>A0A7R9BQD8</accession>
<evidence type="ECO:0000313" key="2">
    <source>
        <dbReference type="EMBL" id="CAD7278734.1"/>
    </source>
</evidence>
<keyword evidence="3" id="KW-1185">Reference proteome</keyword>
<reference evidence="2" key="1">
    <citation type="submission" date="2020-11" db="EMBL/GenBank/DDBJ databases">
        <authorList>
            <person name="Tran Van P."/>
        </authorList>
    </citation>
    <scope>NUCLEOTIDE SEQUENCE</scope>
</reference>
<keyword evidence="1" id="KW-1133">Transmembrane helix</keyword>
<keyword evidence="1" id="KW-0472">Membrane</keyword>
<protein>
    <submittedName>
        <fullName evidence="2">Uncharacterized protein</fullName>
    </submittedName>
</protein>
<gene>
    <name evidence="2" type="ORF">NMOB1V02_LOCUS6431</name>
</gene>
<dbReference type="Proteomes" id="UP000678499">
    <property type="component" value="Unassembled WGS sequence"/>
</dbReference>
<feature type="transmembrane region" description="Helical" evidence="1">
    <location>
        <begin position="203"/>
        <end position="223"/>
    </location>
</feature>
<evidence type="ECO:0000313" key="3">
    <source>
        <dbReference type="Proteomes" id="UP000678499"/>
    </source>
</evidence>
<sequence length="276" mass="31031">MRKPSSSKEDIEVAQQLMTKAAIYCHPRPAVFLESPAEINPMCNGMEASLQSAPGADLAVRSWLASTITTGTNYILVFHNRTVDNINPLMSVSAVKQLAAEINKSHLFDYPRNATNEDDEVRQEKREATRKTRRMRKLELFLVRYITLIHGTSCPTTLKTIGYESVFYNDFYLNGEVEKNERFNVLFPSSCSHIALKIKMKNVFVAVFALVALFAVVSAVPFADPDAEAYADPYAFADPYAYPAADPYPQDREGCPRCCLRKPQLCKIRCPARCLD</sequence>
<proteinExistence type="predicted"/>
<name>A0A7R9BQD8_9CRUS</name>
<evidence type="ECO:0000256" key="1">
    <source>
        <dbReference type="SAM" id="Phobius"/>
    </source>
</evidence>